<protein>
    <submittedName>
        <fullName evidence="3">Aromatic amino acid lyase</fullName>
    </submittedName>
</protein>
<dbReference type="SUPFAM" id="SSF48557">
    <property type="entry name" value="L-aspartase-like"/>
    <property type="match status" value="1"/>
</dbReference>
<proteinExistence type="predicted"/>
<dbReference type="Proteomes" id="UP000516052">
    <property type="component" value="Chromosome"/>
</dbReference>
<dbReference type="InterPro" id="IPR008948">
    <property type="entry name" value="L-Aspartase-like"/>
</dbReference>
<reference evidence="3 4" key="1">
    <citation type="submission" date="2020-08" db="EMBL/GenBank/DDBJ databases">
        <title>A novel species.</title>
        <authorList>
            <person name="Gao J."/>
        </authorList>
    </citation>
    <scope>NUCLEOTIDE SEQUENCE [LARGE SCALE GENOMIC DNA]</scope>
    <source>
        <strain evidence="3 4">CRXT-G-22</strain>
    </source>
</reference>
<evidence type="ECO:0000256" key="1">
    <source>
        <dbReference type="ARBA" id="ARBA00023239"/>
    </source>
</evidence>
<dbReference type="Gene3D" id="1.10.275.10">
    <property type="entry name" value="Fumarase/aspartase (N-terminal domain)"/>
    <property type="match status" value="1"/>
</dbReference>
<accession>A0A7H0I764</accession>
<dbReference type="InterPro" id="IPR001106">
    <property type="entry name" value="Aromatic_Lyase"/>
</dbReference>
<evidence type="ECO:0000313" key="4">
    <source>
        <dbReference type="Proteomes" id="UP000516052"/>
    </source>
</evidence>
<dbReference type="GO" id="GO:0016841">
    <property type="term" value="F:ammonia-lyase activity"/>
    <property type="evidence" value="ECO:0007669"/>
    <property type="project" value="UniProtKB-ARBA"/>
</dbReference>
<dbReference type="AlphaFoldDB" id="A0A7H0I764"/>
<evidence type="ECO:0000256" key="2">
    <source>
        <dbReference type="SAM" id="MobiDB-lite"/>
    </source>
</evidence>
<organism evidence="3 4">
    <name type="scientific">Streptomyces roseirectus</name>
    <dbReference type="NCBI Taxonomy" id="2768066"/>
    <lineage>
        <taxon>Bacteria</taxon>
        <taxon>Bacillati</taxon>
        <taxon>Actinomycetota</taxon>
        <taxon>Actinomycetes</taxon>
        <taxon>Kitasatosporales</taxon>
        <taxon>Streptomycetaceae</taxon>
        <taxon>Streptomyces</taxon>
    </lineage>
</organism>
<dbReference type="Pfam" id="PF00221">
    <property type="entry name" value="Lyase_aromatic"/>
    <property type="match status" value="1"/>
</dbReference>
<feature type="compositionally biased region" description="Basic and acidic residues" evidence="2">
    <location>
        <begin position="38"/>
        <end position="52"/>
    </location>
</feature>
<dbReference type="KEGG" id="sroi:IAG44_03535"/>
<dbReference type="InterPro" id="IPR024083">
    <property type="entry name" value="Fumarase/histidase_N"/>
</dbReference>
<sequence length="456" mass="46553">MRTVTVGTGALSFADVVAVTRDGAQVRLGDDALTALDNGDRTAGHTPHDRPARLRTPPLTATGPEADPEIVRGAMLLRLSALATGRTGVRPETARRIAALLSAGITPVVREHDALGCTGGLAPALTGEGEARDASGVLMPAADALAAAGLTPLDLRAHEAAALLDGTPLLDGALTHLVLAVTDLRRLLKTLDVAAAMSVEALLGTDRAYAPDSLAPHPGRAAAGANLVAVLEGSGVLASPQGRTPARDAHSLRRTPQVHGAVRDTVEHAADVAARALATGGPDTPDDPRDRHAEPVGHALGLLALAVADAAAISERRTARFLDAARSNGLPAFLADDPTADSGHMVAQYTQAAIVAELKRLTPPAPTGRGAARELRRAVDGLTRVVAVELLTAARALDLRAPLAPSAATASVVRLLREHGRPGPDRYLAPEIEDTVGLVASGDVLDAVEAVTGALA</sequence>
<feature type="region of interest" description="Disordered" evidence="2">
    <location>
        <begin position="35"/>
        <end position="66"/>
    </location>
</feature>
<dbReference type="RefSeq" id="WP_187745669.1">
    <property type="nucleotide sequence ID" value="NZ_CP060828.1"/>
</dbReference>
<gene>
    <name evidence="3" type="ORF">IAG44_03535</name>
</gene>
<dbReference type="EMBL" id="CP060828">
    <property type="protein sequence ID" value="QNP68630.1"/>
    <property type="molecule type" value="Genomic_DNA"/>
</dbReference>
<keyword evidence="4" id="KW-1185">Reference proteome</keyword>
<dbReference type="Gene3D" id="1.20.200.10">
    <property type="entry name" value="Fumarase/aspartase (Central domain)"/>
    <property type="match status" value="1"/>
</dbReference>
<dbReference type="PANTHER" id="PTHR10362">
    <property type="entry name" value="HISTIDINE AMMONIA-LYASE"/>
    <property type="match status" value="1"/>
</dbReference>
<evidence type="ECO:0000313" key="3">
    <source>
        <dbReference type="EMBL" id="QNP68630.1"/>
    </source>
</evidence>
<name>A0A7H0I764_9ACTN</name>
<keyword evidence="1 3" id="KW-0456">Lyase</keyword>